<evidence type="ECO:0000313" key="2">
    <source>
        <dbReference type="Proteomes" id="UP001234495"/>
    </source>
</evidence>
<sequence length="165" mass="19049">MFTYTEIPSDLFERNLSAEELYIEIYKYKVKSSGEKGFKVDGTWISVESINLEKRNENFFVPSVIFGLDDSKAIRGIDVIIYTYLAKVASLIKSGTVKFEISDLYNKTKIRKTQIKTSLNNLARMGIIKPDKKSGYYLIEELDLFFTNPEQVMEIERMANSILKD</sequence>
<comment type="caution">
    <text evidence="1">The sequence shown here is derived from an EMBL/GenBank/DDBJ whole genome shotgun (WGS) entry which is preliminary data.</text>
</comment>
<proteinExistence type="predicted"/>
<dbReference type="EMBL" id="JAUSUD010000024">
    <property type="protein sequence ID" value="MDQ0232706.1"/>
    <property type="molecule type" value="Genomic_DNA"/>
</dbReference>
<name>A0ABT9ZK86_9BACI</name>
<accession>A0ABT9ZK86</accession>
<gene>
    <name evidence="1" type="ORF">J2S19_004028</name>
</gene>
<dbReference type="Proteomes" id="UP001234495">
    <property type="component" value="Unassembled WGS sequence"/>
</dbReference>
<dbReference type="RefSeq" id="WP_307344975.1">
    <property type="nucleotide sequence ID" value="NZ_JAUSUD010000024.1"/>
</dbReference>
<protein>
    <submittedName>
        <fullName evidence="1">Uncharacterized protein</fullName>
    </submittedName>
</protein>
<keyword evidence="2" id="KW-1185">Reference proteome</keyword>
<reference evidence="1 2" key="1">
    <citation type="submission" date="2023-07" db="EMBL/GenBank/DDBJ databases">
        <title>Genomic Encyclopedia of Type Strains, Phase IV (KMG-IV): sequencing the most valuable type-strain genomes for metagenomic binning, comparative biology and taxonomic classification.</title>
        <authorList>
            <person name="Goeker M."/>
        </authorList>
    </citation>
    <scope>NUCLEOTIDE SEQUENCE [LARGE SCALE GENOMIC DNA]</scope>
    <source>
        <strain evidence="1 2">DSM 29005</strain>
    </source>
</reference>
<evidence type="ECO:0000313" key="1">
    <source>
        <dbReference type="EMBL" id="MDQ0232706.1"/>
    </source>
</evidence>
<organism evidence="1 2">
    <name type="scientific">Metabacillus malikii</name>
    <dbReference type="NCBI Taxonomy" id="1504265"/>
    <lineage>
        <taxon>Bacteria</taxon>
        <taxon>Bacillati</taxon>
        <taxon>Bacillota</taxon>
        <taxon>Bacilli</taxon>
        <taxon>Bacillales</taxon>
        <taxon>Bacillaceae</taxon>
        <taxon>Metabacillus</taxon>
    </lineage>
</organism>